<dbReference type="SUPFAM" id="SSF51905">
    <property type="entry name" value="FAD/NAD(P)-binding domain"/>
    <property type="match status" value="1"/>
</dbReference>
<dbReference type="Proteomes" id="UP000065734">
    <property type="component" value="Chromosome I"/>
</dbReference>
<dbReference type="InterPro" id="IPR006076">
    <property type="entry name" value="FAD-dep_OxRdtase"/>
</dbReference>
<evidence type="ECO:0000313" key="4">
    <source>
        <dbReference type="EMBL" id="CUU42459.1"/>
    </source>
</evidence>
<reference evidence="4" key="2">
    <citation type="submission" date="2015-11" db="EMBL/GenBank/DDBJ databases">
        <authorList>
            <person name="Zhang Y."/>
            <person name="Guo Z."/>
        </authorList>
    </citation>
    <scope>NUCLEOTIDE SEQUENCE</scope>
    <source>
        <strain evidence="4">1</strain>
    </source>
</reference>
<gene>
    <name evidence="4" type="primary">soxB</name>
    <name evidence="3" type="ORF">BV133_2709</name>
    <name evidence="4" type="ORF">BVIRIDIS_14710</name>
</gene>
<dbReference type="PANTHER" id="PTHR13847">
    <property type="entry name" value="SARCOSINE DEHYDROGENASE-RELATED"/>
    <property type="match status" value="1"/>
</dbReference>
<reference evidence="5" key="3">
    <citation type="journal article" date="2016" name="Genome Announc.">
        <title>Revised genome sequence of the purple photosynthetic bacterium Blastochloris viridis.</title>
        <authorList>
            <person name="Liu L.N."/>
            <person name="Faulkner M."/>
            <person name="Liu X."/>
            <person name="Huang F."/>
            <person name="Darby A.C."/>
            <person name="Hall N."/>
        </authorList>
    </citation>
    <scope>NUCLEOTIDE SEQUENCE [LARGE SCALE GENOMIC DNA]</scope>
    <source>
        <strain evidence="5">ATCC 19567 / DSM 133 / F</strain>
    </source>
</reference>
<evidence type="ECO:0000313" key="5">
    <source>
        <dbReference type="Proteomes" id="UP000065734"/>
    </source>
</evidence>
<dbReference type="EMBL" id="LN907867">
    <property type="protein sequence ID" value="CUU42459.1"/>
    <property type="molecule type" value="Genomic_DNA"/>
</dbReference>
<evidence type="ECO:0000259" key="2">
    <source>
        <dbReference type="Pfam" id="PF01266"/>
    </source>
</evidence>
<dbReference type="EC" id="1.5.3.1" evidence="4"/>
<dbReference type="EMBL" id="AP014854">
    <property type="protein sequence ID" value="BAS00303.1"/>
    <property type="molecule type" value="Genomic_DNA"/>
</dbReference>
<sequence>MGWTTDIAVVGGGAYGLSIAHALRQRRPDLFVTLLDLGDFASGETGRCGAGIRVQWGATGNILLSLRSLEIFERFAELYDYPDGIEFKQTGYVMLAYTESQLELFKTNLVIQARYGIFPDIITQQEVTRLAPSLNVAGVLGAVFFDRDASLSPFRVLDGYARAAKRLGADLRWGVEVLDLAREGDGFALATSAGSLAAGRVILANDTRIPQLLAPLALDLPVKPLPNQAFVTEPLAPLLDPCVMSFGHEMFVNQTVRGSFVVVCSDKGRSFGFDSKPRADLFPRSAERAISLVPALAGARFLRSWGGLYSVTPDMQPVLGATAVPGLFVALSSAKGFMTSPAAGRIIAELVDGLSPPDWVAALGPDRFDGRPLEKEPAVV</sequence>
<dbReference type="AlphaFoldDB" id="A0A0H5BDK0"/>
<dbReference type="RefSeq" id="WP_055037509.1">
    <property type="nucleotide sequence ID" value="NZ_AP014854.2"/>
</dbReference>
<name>A0A0H5BDK0_BLAVI</name>
<dbReference type="Gene3D" id="3.50.50.60">
    <property type="entry name" value="FAD/NAD(P)-binding domain"/>
    <property type="match status" value="1"/>
</dbReference>
<dbReference type="GO" id="GO:0005737">
    <property type="term" value="C:cytoplasm"/>
    <property type="evidence" value="ECO:0007669"/>
    <property type="project" value="TreeGrafter"/>
</dbReference>
<accession>A0A0H5BDK0</accession>
<dbReference type="KEGG" id="bvr:BVIR_2026"/>
<keyword evidence="5" id="KW-1185">Reference proteome</keyword>
<evidence type="ECO:0000256" key="1">
    <source>
        <dbReference type="ARBA" id="ARBA00023002"/>
    </source>
</evidence>
<protein>
    <submittedName>
        <fullName evidence="3 4">Sarcosine oxidase</fullName>
        <ecNumber evidence="4">1.5.3.1</ecNumber>
    </submittedName>
</protein>
<dbReference type="Pfam" id="PF01266">
    <property type="entry name" value="DAO"/>
    <property type="match status" value="1"/>
</dbReference>
<dbReference type="Gene3D" id="3.30.9.10">
    <property type="entry name" value="D-Amino Acid Oxidase, subunit A, domain 2"/>
    <property type="match status" value="1"/>
</dbReference>
<organism evidence="4 5">
    <name type="scientific">Blastochloris viridis</name>
    <name type="common">Rhodopseudomonas viridis</name>
    <dbReference type="NCBI Taxonomy" id="1079"/>
    <lineage>
        <taxon>Bacteria</taxon>
        <taxon>Pseudomonadati</taxon>
        <taxon>Pseudomonadota</taxon>
        <taxon>Alphaproteobacteria</taxon>
        <taxon>Hyphomicrobiales</taxon>
        <taxon>Blastochloridaceae</taxon>
        <taxon>Blastochloris</taxon>
    </lineage>
</organism>
<dbReference type="STRING" id="1079.BVIR_2026"/>
<reference evidence="3" key="1">
    <citation type="journal article" date="2015" name="Genome Announc.">
        <title>Complete Genome Sequence of the Bacteriochlorophyll b-Producing Photosynthetic Bacterium Blastochloris viridis.</title>
        <authorList>
            <person name="Tsukatani Y."/>
            <person name="Hirose Y."/>
            <person name="Harada J."/>
            <person name="Misawa N."/>
            <person name="Mori K."/>
            <person name="Inoue K."/>
            <person name="Tamiaki H."/>
        </authorList>
    </citation>
    <scope>NUCLEOTIDE SEQUENCE [LARGE SCALE GENOMIC DNA]</scope>
    <source>
        <strain evidence="3">DSM 133</strain>
    </source>
</reference>
<dbReference type="PANTHER" id="PTHR13847:SF287">
    <property type="entry name" value="FAD-DEPENDENT OXIDOREDUCTASE DOMAIN-CONTAINING PROTEIN 1"/>
    <property type="match status" value="1"/>
</dbReference>
<proteinExistence type="predicted"/>
<dbReference type="OrthoDB" id="9815989at2"/>
<dbReference type="InterPro" id="IPR036188">
    <property type="entry name" value="FAD/NAD-bd_sf"/>
</dbReference>
<evidence type="ECO:0000313" key="3">
    <source>
        <dbReference type="EMBL" id="BAS00303.1"/>
    </source>
</evidence>
<keyword evidence="1 4" id="KW-0560">Oxidoreductase</keyword>
<feature type="domain" description="FAD dependent oxidoreductase" evidence="2">
    <location>
        <begin position="6"/>
        <end position="350"/>
    </location>
</feature>
<dbReference type="GO" id="GO:0008115">
    <property type="term" value="F:sarcosine oxidase activity"/>
    <property type="evidence" value="ECO:0007669"/>
    <property type="project" value="UniProtKB-EC"/>
</dbReference>